<evidence type="ECO:0000256" key="1">
    <source>
        <dbReference type="ARBA" id="ARBA00000085"/>
    </source>
</evidence>
<keyword evidence="7 15" id="KW-0418">Kinase</keyword>
<dbReference type="CDD" id="cd16922">
    <property type="entry name" value="HATPase_EvgS-ArcB-TorS-like"/>
    <property type="match status" value="1"/>
</dbReference>
<keyword evidence="4 10" id="KW-0597">Phosphoprotein</keyword>
<dbReference type="InterPro" id="IPR013656">
    <property type="entry name" value="PAS_4"/>
</dbReference>
<dbReference type="Gene3D" id="3.40.50.2300">
    <property type="match status" value="1"/>
</dbReference>
<sequence>MARSADAEHRPSTAAGSGVFAADEEVGRDLAAVDWAATPLGPPADWPQSLRTAVSILLSSRFPMWMAWGPDLTFFCNAAYRRDTLGQKYPWALGRPADEVWAEIWDDIGPRIDAVLATGRATWDEALLLFLKRSGYPEETYHTFSYSPLRDDTGAVVGMLCVVSEETERVIGERRMATLRDLGSDPSVVRTEEEMLAFAGRQLGRNPRDLPFTLTYLFQPDGTARLAASTGLPAGHPAAPTVLAAGDGAAPWPAAAAARGESAVLALDGAPFGDLPAGVWPQPPLHALVVPLLRQGGDPYGFLVAGLNRYRVLDAGHRGFVELVAGHLAAGVASARSYEAQQRRAEELAELDRAKTTFFSNISHEFRTPLTLIMGPVEELRSRLGRDADPRVREELEAVHRNGLRLGKLVNSLLDFSRIEAGRMRARYEPVELAAATAELASVFRSAVDRAGLAFDVDCPALDEPVYVDRGMWEKVVLNLLSNAVKFTFEGSIRVAVRADGDHAVVTVADTGVGVPAGEMPRLFERFHRIENTRSRSNEGSGIGLALVKELIGLHGGTITAESEPGEGTCFTVRLPFGSDHLPADALGPSEPAASVGAAPPAASPPSAAPPAAAPPATPSGGLPASAEPYVMEVRRWLPDPPSDLDAPVAPVPAAAPATGTRTGTTAPGTGTGQRPGAEGGAAGTVTPARVLIADDNADMREYLTRILGGAGHHVEAVGDGRAALDAVRAHAPDLVVSDVMMPVLDGLSLVRELRADPRTAAVPVLLLSARAGQEASIEGLQAGADDYLVKPFAAAELLARVRANVELSRIRTHHARWRAALIESLQEAFYVCDEDGAVIEINTAFADILGYGPDGLPYVPIHPWWPAADTDPEAHRQVGEVFSKLLRHGHGRHTIPVTHRDGHRLWIDVAFNQARDPGTGRRVTVGTFRDVTAEHYAVQRDGALAALGLRLSGATSLDEALTGALDELKELWRARQVLAVVFGHHDEPALTATDGAPQWRELPADRRDALAALREHAPLTPVGDHSGVGVTLGHPDGSMVLWVDLGERRPFTDEDQLLLSLLAGHLAQGLVRAHQIDQQRETAITLQRAILGPSHLPDGFAVRYEPATEPLEVGGDWYDTVTLPDGRIGIVVGDCVGRGLAAATVMGQLRSACRALLLQDSSPSRTLMALDHFAAGVPGALCTTVFCGVLDPETGRMTYSSAGHPPGILADRDGTTRLLEDGRSVPLAVRPGRERPEAECTIPARATLLLYTDGLVERRRRPLSVGIDRAGEAVQDGRDAAVDDLATRVMSRLAPANGYDDDVALLLYRHPGPLEVTFPAESSQLAPVRNALRTWLERCGLPRQTAQNVLVAAGEACANAIEHGHRHNPGQPVVLRAEARVDDLWLTVSDSGEWRTPQPEANAHRGRGLTLMKAMMQQVTVVPGASGTTVQMHTRIA</sequence>
<dbReference type="SUPFAM" id="SSF55785">
    <property type="entry name" value="PYP-like sensor domain (PAS domain)"/>
    <property type="match status" value="2"/>
</dbReference>
<dbReference type="FunFam" id="1.10.287.130:FF:000045">
    <property type="entry name" value="Two-component system sensor histidine kinase/response regulator"/>
    <property type="match status" value="1"/>
</dbReference>
<dbReference type="GO" id="GO:0000155">
    <property type="term" value="F:phosphorelay sensor kinase activity"/>
    <property type="evidence" value="ECO:0007669"/>
    <property type="project" value="InterPro"/>
</dbReference>
<feature type="region of interest" description="Disordered" evidence="11">
    <location>
        <begin position="582"/>
        <end position="685"/>
    </location>
</feature>
<dbReference type="SMART" id="SM00331">
    <property type="entry name" value="PP2C_SIG"/>
    <property type="match status" value="1"/>
</dbReference>
<evidence type="ECO:0000256" key="4">
    <source>
        <dbReference type="ARBA" id="ARBA00022553"/>
    </source>
</evidence>
<evidence type="ECO:0000256" key="2">
    <source>
        <dbReference type="ARBA" id="ARBA00004236"/>
    </source>
</evidence>
<dbReference type="EC" id="2.7.13.3" evidence="3"/>
<dbReference type="InterPro" id="IPR005467">
    <property type="entry name" value="His_kinase_dom"/>
</dbReference>
<evidence type="ECO:0000256" key="8">
    <source>
        <dbReference type="ARBA" id="ARBA00022840"/>
    </source>
</evidence>
<proteinExistence type="predicted"/>
<dbReference type="CDD" id="cd00082">
    <property type="entry name" value="HisKA"/>
    <property type="match status" value="1"/>
</dbReference>
<evidence type="ECO:0000256" key="5">
    <source>
        <dbReference type="ARBA" id="ARBA00022679"/>
    </source>
</evidence>
<dbReference type="Proteomes" id="UP000054011">
    <property type="component" value="Unassembled WGS sequence"/>
</dbReference>
<dbReference type="PROSITE" id="PS50109">
    <property type="entry name" value="HIS_KIN"/>
    <property type="match status" value="1"/>
</dbReference>
<dbReference type="InterPro" id="IPR036097">
    <property type="entry name" value="HisK_dim/P_sf"/>
</dbReference>
<dbReference type="Pfam" id="PF00512">
    <property type="entry name" value="HisKA"/>
    <property type="match status" value="1"/>
</dbReference>
<evidence type="ECO:0000259" key="12">
    <source>
        <dbReference type="PROSITE" id="PS50109"/>
    </source>
</evidence>
<dbReference type="NCBIfam" id="TIGR00229">
    <property type="entry name" value="sensory_box"/>
    <property type="match status" value="1"/>
</dbReference>
<feature type="domain" description="Histidine kinase" evidence="12">
    <location>
        <begin position="361"/>
        <end position="579"/>
    </location>
</feature>
<feature type="compositionally biased region" description="Low complexity" evidence="11">
    <location>
        <begin position="647"/>
        <end position="669"/>
    </location>
</feature>
<dbReference type="Pfam" id="PF08448">
    <property type="entry name" value="PAS_4"/>
    <property type="match status" value="2"/>
</dbReference>
<dbReference type="CDD" id="cd00130">
    <property type="entry name" value="PAS"/>
    <property type="match status" value="1"/>
</dbReference>
<comment type="catalytic activity">
    <reaction evidence="1">
        <text>ATP + protein L-histidine = ADP + protein N-phospho-L-histidine.</text>
        <dbReference type="EC" id="2.7.13.3"/>
    </reaction>
</comment>
<dbReference type="Gene3D" id="3.30.450.40">
    <property type="match status" value="1"/>
</dbReference>
<dbReference type="PROSITE" id="PS50110">
    <property type="entry name" value="RESPONSE_REGULATORY"/>
    <property type="match status" value="1"/>
</dbReference>
<dbReference type="GO" id="GO:0005886">
    <property type="term" value="C:plasma membrane"/>
    <property type="evidence" value="ECO:0007669"/>
    <property type="project" value="UniProtKB-SubCell"/>
</dbReference>
<dbReference type="Pfam" id="PF00072">
    <property type="entry name" value="Response_reg"/>
    <property type="match status" value="1"/>
</dbReference>
<feature type="domain" description="Response regulatory" evidence="13">
    <location>
        <begin position="690"/>
        <end position="806"/>
    </location>
</feature>
<dbReference type="SMART" id="SM00448">
    <property type="entry name" value="REC"/>
    <property type="match status" value="1"/>
</dbReference>
<dbReference type="InterPro" id="IPR036890">
    <property type="entry name" value="HATPase_C_sf"/>
</dbReference>
<dbReference type="SUPFAM" id="SSF52172">
    <property type="entry name" value="CheY-like"/>
    <property type="match status" value="1"/>
</dbReference>
<evidence type="ECO:0000256" key="10">
    <source>
        <dbReference type="PROSITE-ProRule" id="PRU00169"/>
    </source>
</evidence>
<dbReference type="InterPro" id="IPR035965">
    <property type="entry name" value="PAS-like_dom_sf"/>
</dbReference>
<dbReference type="InterPro" id="IPR001932">
    <property type="entry name" value="PPM-type_phosphatase-like_dom"/>
</dbReference>
<protein>
    <recommendedName>
        <fullName evidence="3">histidine kinase</fullName>
        <ecNumber evidence="3">2.7.13.3</ecNumber>
    </recommendedName>
</protein>
<name>A0A100Y9S5_9ACTN</name>
<dbReference type="SUPFAM" id="SSF55781">
    <property type="entry name" value="GAF domain-like"/>
    <property type="match status" value="2"/>
</dbReference>
<evidence type="ECO:0000313" key="16">
    <source>
        <dbReference type="Proteomes" id="UP000054011"/>
    </source>
</evidence>
<dbReference type="PROSITE" id="PS50112">
    <property type="entry name" value="PAS"/>
    <property type="match status" value="1"/>
</dbReference>
<dbReference type="InterPro" id="IPR003594">
    <property type="entry name" value="HATPase_dom"/>
</dbReference>
<keyword evidence="8" id="KW-0067">ATP-binding</keyword>
<comment type="subcellular location">
    <subcellularLocation>
        <location evidence="2">Cell membrane</location>
    </subcellularLocation>
</comment>
<dbReference type="EMBL" id="LNSV01000003">
    <property type="protein sequence ID" value="KUH40380.1"/>
    <property type="molecule type" value="Genomic_DNA"/>
</dbReference>
<evidence type="ECO:0000256" key="6">
    <source>
        <dbReference type="ARBA" id="ARBA00022741"/>
    </source>
</evidence>
<keyword evidence="9" id="KW-0902">Two-component regulatory system</keyword>
<organism evidence="15 16">
    <name type="scientific">Streptomyces kanasensis</name>
    <dbReference type="NCBI Taxonomy" id="936756"/>
    <lineage>
        <taxon>Bacteria</taxon>
        <taxon>Bacillati</taxon>
        <taxon>Actinomycetota</taxon>
        <taxon>Actinomycetes</taxon>
        <taxon>Kitasatosporales</taxon>
        <taxon>Streptomycetaceae</taxon>
        <taxon>Streptomyces</taxon>
    </lineage>
</organism>
<comment type="caution">
    <text evidence="15">The sequence shown here is derived from an EMBL/GenBank/DDBJ whole genome shotgun (WGS) entry which is preliminary data.</text>
</comment>
<evidence type="ECO:0000259" key="13">
    <source>
        <dbReference type="PROSITE" id="PS50110"/>
    </source>
</evidence>
<dbReference type="SMART" id="SM00091">
    <property type="entry name" value="PAS"/>
    <property type="match status" value="1"/>
</dbReference>
<dbReference type="CDD" id="cd16936">
    <property type="entry name" value="HATPase_RsbW-like"/>
    <property type="match status" value="1"/>
</dbReference>
<evidence type="ECO:0000256" key="7">
    <source>
        <dbReference type="ARBA" id="ARBA00022777"/>
    </source>
</evidence>
<dbReference type="CDD" id="cd17574">
    <property type="entry name" value="REC_OmpR"/>
    <property type="match status" value="1"/>
</dbReference>
<feature type="compositionally biased region" description="Gly residues" evidence="11">
    <location>
        <begin position="670"/>
        <end position="683"/>
    </location>
</feature>
<dbReference type="PRINTS" id="PR00344">
    <property type="entry name" value="BCTRLSENSOR"/>
</dbReference>
<dbReference type="SMART" id="SM00388">
    <property type="entry name" value="HisKA"/>
    <property type="match status" value="1"/>
</dbReference>
<dbReference type="InterPro" id="IPR036457">
    <property type="entry name" value="PPM-type-like_dom_sf"/>
</dbReference>
<evidence type="ECO:0000259" key="14">
    <source>
        <dbReference type="PROSITE" id="PS50112"/>
    </source>
</evidence>
<dbReference type="InterPro" id="IPR003661">
    <property type="entry name" value="HisK_dim/P_dom"/>
</dbReference>
<dbReference type="InterPro" id="IPR004358">
    <property type="entry name" value="Sig_transdc_His_kin-like_C"/>
</dbReference>
<feature type="domain" description="PAS" evidence="14">
    <location>
        <begin position="822"/>
        <end position="857"/>
    </location>
</feature>
<dbReference type="STRING" id="936756.ATE80_01945"/>
<dbReference type="PANTHER" id="PTHR43547:SF2">
    <property type="entry name" value="HYBRID SIGNAL TRANSDUCTION HISTIDINE KINASE C"/>
    <property type="match status" value="1"/>
</dbReference>
<dbReference type="GO" id="GO:0005524">
    <property type="term" value="F:ATP binding"/>
    <property type="evidence" value="ECO:0007669"/>
    <property type="project" value="UniProtKB-KW"/>
</dbReference>
<dbReference type="PANTHER" id="PTHR43547">
    <property type="entry name" value="TWO-COMPONENT HISTIDINE KINASE"/>
    <property type="match status" value="1"/>
</dbReference>
<dbReference type="Gene3D" id="3.60.40.10">
    <property type="entry name" value="PPM-type phosphatase domain"/>
    <property type="match status" value="1"/>
</dbReference>
<keyword evidence="5" id="KW-0808">Transferase</keyword>
<feature type="compositionally biased region" description="Pro residues" evidence="11">
    <location>
        <begin position="602"/>
        <end position="618"/>
    </location>
</feature>
<dbReference type="Pfam" id="PF07228">
    <property type="entry name" value="SpoIIE"/>
    <property type="match status" value="1"/>
</dbReference>
<dbReference type="OrthoDB" id="163538at2"/>
<feature type="modified residue" description="4-aspartylphosphate" evidence="10">
    <location>
        <position position="739"/>
    </location>
</feature>
<dbReference type="InterPro" id="IPR000014">
    <property type="entry name" value="PAS"/>
</dbReference>
<feature type="compositionally biased region" description="Low complexity" evidence="11">
    <location>
        <begin position="588"/>
        <end position="601"/>
    </location>
</feature>
<dbReference type="SUPFAM" id="SSF55874">
    <property type="entry name" value="ATPase domain of HSP90 chaperone/DNA topoisomerase II/histidine kinase"/>
    <property type="match status" value="2"/>
</dbReference>
<dbReference type="Gene3D" id="3.30.450.20">
    <property type="entry name" value="PAS domain"/>
    <property type="match status" value="2"/>
</dbReference>
<dbReference type="Gene3D" id="1.10.287.130">
    <property type="match status" value="1"/>
</dbReference>
<keyword evidence="6" id="KW-0547">Nucleotide-binding</keyword>
<dbReference type="Pfam" id="PF02518">
    <property type="entry name" value="HATPase_c"/>
    <property type="match status" value="1"/>
</dbReference>
<gene>
    <name evidence="15" type="ORF">ATE80_01945</name>
</gene>
<reference evidence="15 16" key="1">
    <citation type="submission" date="2015-11" db="EMBL/GenBank/DDBJ databases">
        <title>Genome-wide analysis reveals the secondary metabolome in Streptomyces kanasensis ZX01.</title>
        <authorList>
            <person name="Zhang G."/>
            <person name="Han L."/>
            <person name="Feng J."/>
            <person name="Zhang X."/>
        </authorList>
    </citation>
    <scope>NUCLEOTIDE SEQUENCE [LARGE SCALE GENOMIC DNA]</scope>
    <source>
        <strain evidence="15 16">ZX01</strain>
    </source>
</reference>
<dbReference type="InterPro" id="IPR029016">
    <property type="entry name" value="GAF-like_dom_sf"/>
</dbReference>
<dbReference type="SUPFAM" id="SSF47384">
    <property type="entry name" value="Homodimeric domain of signal transducing histidine kinase"/>
    <property type="match status" value="1"/>
</dbReference>
<evidence type="ECO:0000313" key="15">
    <source>
        <dbReference type="EMBL" id="KUH40380.1"/>
    </source>
</evidence>
<dbReference type="InterPro" id="IPR001789">
    <property type="entry name" value="Sig_transdc_resp-reg_receiver"/>
</dbReference>
<dbReference type="SMART" id="SM00387">
    <property type="entry name" value="HATPase_c"/>
    <property type="match status" value="1"/>
</dbReference>
<dbReference type="Pfam" id="PF13581">
    <property type="entry name" value="HATPase_c_2"/>
    <property type="match status" value="1"/>
</dbReference>
<accession>A0A100Y9S5</accession>
<keyword evidence="16" id="KW-1185">Reference proteome</keyword>
<dbReference type="InterPro" id="IPR011006">
    <property type="entry name" value="CheY-like_superfamily"/>
</dbReference>
<dbReference type="FunFam" id="3.30.565.10:FF:000037">
    <property type="entry name" value="Hybrid sensor histidine kinase/response regulator"/>
    <property type="match status" value="1"/>
</dbReference>
<evidence type="ECO:0000256" key="9">
    <source>
        <dbReference type="ARBA" id="ARBA00023012"/>
    </source>
</evidence>
<dbReference type="RefSeq" id="WP_058940324.1">
    <property type="nucleotide sequence ID" value="NZ_LNSV01000003.1"/>
</dbReference>
<dbReference type="Gene3D" id="3.30.565.10">
    <property type="entry name" value="Histidine kinase-like ATPase, C-terminal domain"/>
    <property type="match status" value="2"/>
</dbReference>
<evidence type="ECO:0000256" key="11">
    <source>
        <dbReference type="SAM" id="MobiDB-lite"/>
    </source>
</evidence>
<evidence type="ECO:0000256" key="3">
    <source>
        <dbReference type="ARBA" id="ARBA00012438"/>
    </source>
</evidence>